<keyword evidence="6 7" id="KW-0560">Oxidoreductase</keyword>
<evidence type="ECO:0000256" key="3">
    <source>
        <dbReference type="ARBA" id="ARBA00012856"/>
    </source>
</evidence>
<comment type="caution">
    <text evidence="10">The sequence shown here is derived from an EMBL/GenBank/DDBJ whole genome shotgun (WGS) entry which is preliminary data.</text>
</comment>
<protein>
    <recommendedName>
        <fullName evidence="3 7">Dihydrofolate reductase</fullName>
        <ecNumber evidence="3 7">1.5.1.3</ecNumber>
    </recommendedName>
</protein>
<dbReference type="EC" id="1.5.1.3" evidence="3 7"/>
<evidence type="ECO:0000313" key="10">
    <source>
        <dbReference type="EMBL" id="MCL1631776.1"/>
    </source>
</evidence>
<feature type="domain" description="DHFR" evidence="9">
    <location>
        <begin position="1"/>
        <end position="160"/>
    </location>
</feature>
<dbReference type="SUPFAM" id="SSF53597">
    <property type="entry name" value="Dihydrofolate reductase-like"/>
    <property type="match status" value="1"/>
</dbReference>
<comment type="pathway">
    <text evidence="1 7">Cofactor biosynthesis; tetrahydrofolate biosynthesis; 5,6,7,8-tetrahydrofolate from 7,8-dihydrofolate: step 1/1.</text>
</comment>
<sequence>MISFLLAMDRNQLIGRDNQLPWHLPDDLRYFKKITWGHPIVMGRKTYESIGRPLPGRENIVLTRNSNFTEKGARHFTSVDELMNSGIAYGRECFVIGGAAVFKAFMPYADRLYITHIDAEFEGDTYFTDFHMSDWHLISSTAGNLDSKNHFPHDFRIYERACV</sequence>
<proteinExistence type="inferred from homology"/>
<evidence type="ECO:0000259" key="9">
    <source>
        <dbReference type="PROSITE" id="PS51330"/>
    </source>
</evidence>
<reference evidence="10 11" key="1">
    <citation type="submission" date="2022-05" db="EMBL/GenBank/DDBJ databases">
        <title>Sporolactobacillus sp nov CPB3-1, isolated from tree bark (Mangifera indica L.).</title>
        <authorList>
            <person name="Phuengjayaem S."/>
            <person name="Tanasupawat S."/>
        </authorList>
    </citation>
    <scope>NUCLEOTIDE SEQUENCE [LARGE SCALE GENOMIC DNA]</scope>
    <source>
        <strain evidence="10 11">CPB3-1</strain>
    </source>
</reference>
<comment type="similarity">
    <text evidence="2 7 8">Belongs to the dihydrofolate reductase family.</text>
</comment>
<evidence type="ECO:0000256" key="7">
    <source>
        <dbReference type="PIRNR" id="PIRNR000194"/>
    </source>
</evidence>
<dbReference type="CDD" id="cd00209">
    <property type="entry name" value="DHFR"/>
    <property type="match status" value="1"/>
</dbReference>
<dbReference type="PRINTS" id="PR00070">
    <property type="entry name" value="DHFR"/>
</dbReference>
<accession>A0ABT0MA74</accession>
<dbReference type="PROSITE" id="PS00075">
    <property type="entry name" value="DHFR_1"/>
    <property type="match status" value="1"/>
</dbReference>
<dbReference type="InterPro" id="IPR012259">
    <property type="entry name" value="DHFR"/>
</dbReference>
<dbReference type="PANTHER" id="PTHR48069">
    <property type="entry name" value="DIHYDROFOLATE REDUCTASE"/>
    <property type="match status" value="1"/>
</dbReference>
<evidence type="ECO:0000256" key="2">
    <source>
        <dbReference type="ARBA" id="ARBA00009539"/>
    </source>
</evidence>
<dbReference type="PROSITE" id="PS51330">
    <property type="entry name" value="DHFR_2"/>
    <property type="match status" value="1"/>
</dbReference>
<organism evidence="10 11">
    <name type="scientific">Sporolactobacillus mangiferae</name>
    <dbReference type="NCBI Taxonomy" id="2940498"/>
    <lineage>
        <taxon>Bacteria</taxon>
        <taxon>Bacillati</taxon>
        <taxon>Bacillota</taxon>
        <taxon>Bacilli</taxon>
        <taxon>Bacillales</taxon>
        <taxon>Sporolactobacillaceae</taxon>
        <taxon>Sporolactobacillus</taxon>
    </lineage>
</organism>
<dbReference type="Proteomes" id="UP001203004">
    <property type="component" value="Unassembled WGS sequence"/>
</dbReference>
<dbReference type="PIRSF" id="PIRSF000194">
    <property type="entry name" value="DHFR"/>
    <property type="match status" value="1"/>
</dbReference>
<evidence type="ECO:0000313" key="11">
    <source>
        <dbReference type="Proteomes" id="UP001203004"/>
    </source>
</evidence>
<evidence type="ECO:0000256" key="6">
    <source>
        <dbReference type="ARBA" id="ARBA00023002"/>
    </source>
</evidence>
<keyword evidence="5 7" id="KW-0521">NADP</keyword>
<dbReference type="RefSeq" id="WP_249100424.1">
    <property type="nucleotide sequence ID" value="NZ_JAMAST010000006.1"/>
</dbReference>
<keyword evidence="4 7" id="KW-0554">One-carbon metabolism</keyword>
<comment type="catalytic activity">
    <reaction evidence="7">
        <text>(6S)-5,6,7,8-tetrahydrofolate + NADP(+) = 7,8-dihydrofolate + NADPH + H(+)</text>
        <dbReference type="Rhea" id="RHEA:15009"/>
        <dbReference type="ChEBI" id="CHEBI:15378"/>
        <dbReference type="ChEBI" id="CHEBI:57451"/>
        <dbReference type="ChEBI" id="CHEBI:57453"/>
        <dbReference type="ChEBI" id="CHEBI:57783"/>
        <dbReference type="ChEBI" id="CHEBI:58349"/>
        <dbReference type="EC" id="1.5.1.3"/>
    </reaction>
</comment>
<dbReference type="InterPro" id="IPR001796">
    <property type="entry name" value="DHFR_dom"/>
</dbReference>
<keyword evidence="11" id="KW-1185">Reference proteome</keyword>
<evidence type="ECO:0000256" key="8">
    <source>
        <dbReference type="RuleBase" id="RU004474"/>
    </source>
</evidence>
<dbReference type="EMBL" id="JAMAST010000006">
    <property type="protein sequence ID" value="MCL1631776.1"/>
    <property type="molecule type" value="Genomic_DNA"/>
</dbReference>
<gene>
    <name evidence="10" type="ORF">M3N64_07415</name>
</gene>
<comment type="function">
    <text evidence="7">Key enzyme in folate metabolism. Catalyzes an essential reaction for de novo glycine and purine synthesis, and for DNA precursor synthesis.</text>
</comment>
<dbReference type="PANTHER" id="PTHR48069:SF3">
    <property type="entry name" value="DIHYDROFOLATE REDUCTASE"/>
    <property type="match status" value="1"/>
</dbReference>
<dbReference type="Gene3D" id="3.40.430.10">
    <property type="entry name" value="Dihydrofolate Reductase, subunit A"/>
    <property type="match status" value="1"/>
</dbReference>
<evidence type="ECO:0000256" key="5">
    <source>
        <dbReference type="ARBA" id="ARBA00022857"/>
    </source>
</evidence>
<evidence type="ECO:0000256" key="4">
    <source>
        <dbReference type="ARBA" id="ARBA00022563"/>
    </source>
</evidence>
<evidence type="ECO:0000256" key="1">
    <source>
        <dbReference type="ARBA" id="ARBA00004903"/>
    </source>
</evidence>
<dbReference type="Pfam" id="PF00186">
    <property type="entry name" value="DHFR_1"/>
    <property type="match status" value="1"/>
</dbReference>
<name>A0ABT0MA74_9BACL</name>
<dbReference type="InterPro" id="IPR017925">
    <property type="entry name" value="DHFR_CS"/>
</dbReference>
<dbReference type="InterPro" id="IPR024072">
    <property type="entry name" value="DHFR-like_dom_sf"/>
</dbReference>